<keyword evidence="4 5" id="KW-0472">Membrane</keyword>
<dbReference type="RefSeq" id="WP_342302788.1">
    <property type="nucleotide sequence ID" value="NZ_JBCEWA010000004.1"/>
</dbReference>
<feature type="transmembrane region" description="Helical" evidence="5">
    <location>
        <begin position="12"/>
        <end position="34"/>
    </location>
</feature>
<comment type="subcellular location">
    <subcellularLocation>
        <location evidence="1">Membrane</location>
        <topology evidence="1">Multi-pass membrane protein</topology>
    </subcellularLocation>
</comment>
<keyword evidence="7" id="KW-1185">Reference proteome</keyword>
<keyword evidence="2 5" id="KW-0812">Transmembrane</keyword>
<keyword evidence="3 5" id="KW-1133">Transmembrane helix</keyword>
<evidence type="ECO:0000256" key="2">
    <source>
        <dbReference type="ARBA" id="ARBA00022692"/>
    </source>
</evidence>
<feature type="transmembrane region" description="Helical" evidence="5">
    <location>
        <begin position="262"/>
        <end position="281"/>
    </location>
</feature>
<evidence type="ECO:0000256" key="4">
    <source>
        <dbReference type="ARBA" id="ARBA00023136"/>
    </source>
</evidence>
<proteinExistence type="predicted"/>
<name>A0ABU9LMS8_9BACL</name>
<evidence type="ECO:0000313" key="7">
    <source>
        <dbReference type="Proteomes" id="UP001398420"/>
    </source>
</evidence>
<feature type="transmembrane region" description="Helical" evidence="5">
    <location>
        <begin position="92"/>
        <end position="110"/>
    </location>
</feature>
<gene>
    <name evidence="6" type="ORF">AAF454_05880</name>
</gene>
<evidence type="ECO:0000313" key="6">
    <source>
        <dbReference type="EMBL" id="MEL5987941.1"/>
    </source>
</evidence>
<evidence type="ECO:0000256" key="3">
    <source>
        <dbReference type="ARBA" id="ARBA00022989"/>
    </source>
</evidence>
<accession>A0ABU9LMS8</accession>
<dbReference type="InterPro" id="IPR003339">
    <property type="entry name" value="ABC/ECF_trnsptr_transmembrane"/>
</dbReference>
<protein>
    <submittedName>
        <fullName evidence="6">Energy-coupling factor transporter transmembrane component T</fullName>
    </submittedName>
</protein>
<feature type="transmembrane region" description="Helical" evidence="5">
    <location>
        <begin position="222"/>
        <end position="242"/>
    </location>
</feature>
<dbReference type="Pfam" id="PF02361">
    <property type="entry name" value="CbiQ"/>
    <property type="match status" value="1"/>
</dbReference>
<dbReference type="CDD" id="cd16914">
    <property type="entry name" value="EcfT"/>
    <property type="match status" value="1"/>
</dbReference>
<feature type="transmembrane region" description="Helical" evidence="5">
    <location>
        <begin position="122"/>
        <end position="144"/>
    </location>
</feature>
<dbReference type="EMBL" id="JBCEWA010000004">
    <property type="protein sequence ID" value="MEL5987941.1"/>
    <property type="molecule type" value="Genomic_DNA"/>
</dbReference>
<dbReference type="Proteomes" id="UP001398420">
    <property type="component" value="Unassembled WGS sequence"/>
</dbReference>
<evidence type="ECO:0000256" key="5">
    <source>
        <dbReference type="SAM" id="Phobius"/>
    </source>
</evidence>
<reference evidence="6 7" key="1">
    <citation type="submission" date="2024-04" db="EMBL/GenBank/DDBJ databases">
        <authorList>
            <person name="Wu Y.S."/>
            <person name="Zhang L."/>
        </authorList>
    </citation>
    <scope>NUCLEOTIDE SEQUENCE [LARGE SCALE GENOMIC DNA]</scope>
    <source>
        <strain evidence="6 7">KG-01</strain>
    </source>
</reference>
<comment type="caution">
    <text evidence="6">The sequence shown here is derived from an EMBL/GenBank/DDBJ whole genome shotgun (WGS) entry which is preliminary data.</text>
</comment>
<evidence type="ECO:0000256" key="1">
    <source>
        <dbReference type="ARBA" id="ARBA00004141"/>
    </source>
</evidence>
<organism evidence="6 7">
    <name type="scientific">Kurthia gibsonii</name>
    <dbReference type="NCBI Taxonomy" id="33946"/>
    <lineage>
        <taxon>Bacteria</taxon>
        <taxon>Bacillati</taxon>
        <taxon>Bacillota</taxon>
        <taxon>Bacilli</taxon>
        <taxon>Bacillales</taxon>
        <taxon>Caryophanaceae</taxon>
        <taxon>Kurthia</taxon>
    </lineage>
</organism>
<sequence>MKSLHDFHPLVIFSYFFAVIGLTMFYMHPILLILSFTGATVTSFLLLKKSFLKSIKWLLPFMLVAAILNPLLIHEGETAILYVNEQPITVEAIVYGFAASVMLIAIIFWFSAFNAVMTSDKFLYLFTKVSPAVALLISLTMRLVPLFGHQIKKIMYAQRAIGMDPSSGSVWHRIKAGTRILSILISWALENAIETADSMKARGYGLKGRSTFSLFRFDRLDGIALSGIFILFIIQLLCSYFGWNEFYYYPTFSPIVWDGPMIFMTISYGILVSLPIFIEVLEAFKWRSLKSIN</sequence>
<feature type="transmembrane region" description="Helical" evidence="5">
    <location>
        <begin position="54"/>
        <end position="72"/>
    </location>
</feature>